<organism evidence="11 12">
    <name type="scientific">Sphingomonas sanxanigenens</name>
    <dbReference type="NCBI Taxonomy" id="397260"/>
    <lineage>
        <taxon>Bacteria</taxon>
        <taxon>Pseudomonadati</taxon>
        <taxon>Pseudomonadota</taxon>
        <taxon>Alphaproteobacteria</taxon>
        <taxon>Sphingomonadales</taxon>
        <taxon>Sphingomonadaceae</taxon>
        <taxon>Sphingomonas</taxon>
    </lineage>
</organism>
<dbReference type="Pfam" id="PF01554">
    <property type="entry name" value="MatE"/>
    <property type="match status" value="2"/>
</dbReference>
<dbReference type="GO" id="GO:0005886">
    <property type="term" value="C:plasma membrane"/>
    <property type="evidence" value="ECO:0007669"/>
    <property type="project" value="UniProtKB-SubCell"/>
</dbReference>
<dbReference type="NCBIfam" id="TIGR00797">
    <property type="entry name" value="matE"/>
    <property type="match status" value="1"/>
</dbReference>
<keyword evidence="3" id="KW-0050">Antiport</keyword>
<dbReference type="EMBL" id="QFNN01000016">
    <property type="protein sequence ID" value="PZO91014.1"/>
    <property type="molecule type" value="Genomic_DNA"/>
</dbReference>
<dbReference type="InterPro" id="IPR050222">
    <property type="entry name" value="MATE_MdtK"/>
</dbReference>
<dbReference type="CDD" id="cd13131">
    <property type="entry name" value="MATE_NorM_like"/>
    <property type="match status" value="1"/>
</dbReference>
<feature type="transmembrane region" description="Helical" evidence="10">
    <location>
        <begin position="63"/>
        <end position="83"/>
    </location>
</feature>
<evidence type="ECO:0000313" key="11">
    <source>
        <dbReference type="EMBL" id="PZO91014.1"/>
    </source>
</evidence>
<dbReference type="GO" id="GO:0015297">
    <property type="term" value="F:antiporter activity"/>
    <property type="evidence" value="ECO:0007669"/>
    <property type="project" value="UniProtKB-KW"/>
</dbReference>
<reference evidence="11 12" key="1">
    <citation type="submission" date="2017-08" db="EMBL/GenBank/DDBJ databases">
        <title>Infants hospitalized years apart are colonized by the same room-sourced microbial strains.</title>
        <authorList>
            <person name="Brooks B."/>
            <person name="Olm M.R."/>
            <person name="Firek B.A."/>
            <person name="Baker R."/>
            <person name="Thomas B.C."/>
            <person name="Morowitz M.J."/>
            <person name="Banfield J.F."/>
        </authorList>
    </citation>
    <scope>NUCLEOTIDE SEQUENCE [LARGE SCALE GENOMIC DNA]</scope>
    <source>
        <strain evidence="11">S2_018_000_R2_101</strain>
    </source>
</reference>
<comment type="caution">
    <text evidence="11">The sequence shown here is derived from an EMBL/GenBank/DDBJ whole genome shotgun (WGS) entry which is preliminary data.</text>
</comment>
<feature type="transmembrane region" description="Helical" evidence="10">
    <location>
        <begin position="282"/>
        <end position="303"/>
    </location>
</feature>
<dbReference type="InterPro" id="IPR002528">
    <property type="entry name" value="MATE_fam"/>
</dbReference>
<name>A0A2W5A914_9SPHN</name>
<evidence type="ECO:0000313" key="12">
    <source>
        <dbReference type="Proteomes" id="UP000249066"/>
    </source>
</evidence>
<sequence>MSNAPSPFRPGRPWRAEAGATLSLALPLVLSNIAQALIGATDVLLLGRAGADSLAAGALGVNLYNAFLFSGTGLVTAAAPMIAREVGRRRSSVRDVRRTVRQGMWSAAVLAAIFWLALIFAGPIFRLFDQPAPLVGDATGFVHAVMWGMLPYFLFLVLRSFMIALERPGWSLAIGCAAVPVNALLNYGLIFGQFGLPQMGVVGAGLGSSITNALAFLALAAVALIHPRFRRYRLFGRFWRPDWQRFAEVRRLGLPIAITLGLEVTVFNAALFLMGLLGKAEIAAHAIAIQLATLCFMVPLGIGQASTVRVGLAFGRRDVDAVGRAGWSAFAMGTGFMCLTGLVIVAMPRPLVGLFIDLADPANARVANLAVSFLLIAAMFQIVDGAQVVSAGMLRGLHDTRMPMLFAMFGYWVVGIGIGTGLAFPGHMGGVGIWIGLASGLATVAILMTWRWVRRESIGLLAR</sequence>
<feature type="transmembrane region" description="Helical" evidence="10">
    <location>
        <begin position="252"/>
        <end position="276"/>
    </location>
</feature>
<evidence type="ECO:0000256" key="3">
    <source>
        <dbReference type="ARBA" id="ARBA00022449"/>
    </source>
</evidence>
<protein>
    <recommendedName>
        <fullName evidence="9">Multidrug-efflux transporter</fullName>
    </recommendedName>
</protein>
<dbReference type="Proteomes" id="UP000249066">
    <property type="component" value="Unassembled WGS sequence"/>
</dbReference>
<accession>A0A2W5A914</accession>
<keyword evidence="4" id="KW-1003">Cell membrane</keyword>
<feature type="transmembrane region" description="Helical" evidence="10">
    <location>
        <begin position="202"/>
        <end position="225"/>
    </location>
</feature>
<comment type="subcellular location">
    <subcellularLocation>
        <location evidence="1">Cell inner membrane</location>
        <topology evidence="1">Multi-pass membrane protein</topology>
    </subcellularLocation>
</comment>
<evidence type="ECO:0000256" key="7">
    <source>
        <dbReference type="ARBA" id="ARBA00023065"/>
    </source>
</evidence>
<dbReference type="PIRSF" id="PIRSF006603">
    <property type="entry name" value="DinF"/>
    <property type="match status" value="1"/>
</dbReference>
<dbReference type="GO" id="GO:0006811">
    <property type="term" value="P:monoatomic ion transport"/>
    <property type="evidence" value="ECO:0007669"/>
    <property type="project" value="UniProtKB-KW"/>
</dbReference>
<keyword evidence="2" id="KW-0813">Transport</keyword>
<feature type="transmembrane region" description="Helical" evidence="10">
    <location>
        <begin position="140"/>
        <end position="158"/>
    </location>
</feature>
<keyword evidence="8 10" id="KW-0472">Membrane</keyword>
<feature type="transmembrane region" description="Helical" evidence="10">
    <location>
        <begin position="404"/>
        <end position="425"/>
    </location>
</feature>
<dbReference type="AlphaFoldDB" id="A0A2W5A914"/>
<evidence type="ECO:0000256" key="8">
    <source>
        <dbReference type="ARBA" id="ARBA00023136"/>
    </source>
</evidence>
<dbReference type="InterPro" id="IPR048279">
    <property type="entry name" value="MdtK-like"/>
</dbReference>
<evidence type="ECO:0000256" key="4">
    <source>
        <dbReference type="ARBA" id="ARBA00022475"/>
    </source>
</evidence>
<keyword evidence="7" id="KW-0406">Ion transport</keyword>
<evidence type="ECO:0000256" key="10">
    <source>
        <dbReference type="SAM" id="Phobius"/>
    </source>
</evidence>
<keyword evidence="6 10" id="KW-1133">Transmembrane helix</keyword>
<evidence type="ECO:0000256" key="6">
    <source>
        <dbReference type="ARBA" id="ARBA00022989"/>
    </source>
</evidence>
<feature type="transmembrane region" description="Helical" evidence="10">
    <location>
        <begin position="431"/>
        <end position="453"/>
    </location>
</feature>
<feature type="transmembrane region" description="Helical" evidence="10">
    <location>
        <begin position="104"/>
        <end position="128"/>
    </location>
</feature>
<evidence type="ECO:0000256" key="5">
    <source>
        <dbReference type="ARBA" id="ARBA00022692"/>
    </source>
</evidence>
<feature type="transmembrane region" description="Helical" evidence="10">
    <location>
        <begin position="170"/>
        <end position="190"/>
    </location>
</feature>
<keyword evidence="5 10" id="KW-0812">Transmembrane</keyword>
<gene>
    <name evidence="11" type="ORF">DI623_04735</name>
</gene>
<proteinExistence type="predicted"/>
<dbReference type="GO" id="GO:0042910">
    <property type="term" value="F:xenobiotic transmembrane transporter activity"/>
    <property type="evidence" value="ECO:0007669"/>
    <property type="project" value="InterPro"/>
</dbReference>
<feature type="transmembrane region" description="Helical" evidence="10">
    <location>
        <begin position="366"/>
        <end position="383"/>
    </location>
</feature>
<evidence type="ECO:0000256" key="1">
    <source>
        <dbReference type="ARBA" id="ARBA00004429"/>
    </source>
</evidence>
<feature type="transmembrane region" description="Helical" evidence="10">
    <location>
        <begin position="324"/>
        <end position="346"/>
    </location>
</feature>
<dbReference type="PANTHER" id="PTHR43298">
    <property type="entry name" value="MULTIDRUG RESISTANCE PROTEIN NORM-RELATED"/>
    <property type="match status" value="1"/>
</dbReference>
<dbReference type="PANTHER" id="PTHR43298:SF2">
    <property type="entry name" value="FMN_FAD EXPORTER YEEO-RELATED"/>
    <property type="match status" value="1"/>
</dbReference>
<evidence type="ECO:0000256" key="9">
    <source>
        <dbReference type="ARBA" id="ARBA00031636"/>
    </source>
</evidence>
<evidence type="ECO:0000256" key="2">
    <source>
        <dbReference type="ARBA" id="ARBA00022448"/>
    </source>
</evidence>